<accession>A0A317Y4S6</accession>
<reference evidence="1" key="1">
    <citation type="journal article" date="2018" name="Nat. Genet.">
        <title>Extensive intraspecific gene order and gene structural variations between Mo17 and other maize genomes.</title>
        <authorList>
            <person name="Sun S."/>
            <person name="Zhou Y."/>
            <person name="Chen J."/>
            <person name="Shi J."/>
            <person name="Zhao H."/>
            <person name="Zhao H."/>
            <person name="Song W."/>
            <person name="Zhang M."/>
            <person name="Cui Y."/>
            <person name="Dong X."/>
            <person name="Liu H."/>
            <person name="Ma X."/>
            <person name="Jiao Y."/>
            <person name="Wang B."/>
            <person name="Wei X."/>
            <person name="Stein J.C."/>
            <person name="Glaubitz J.C."/>
            <person name="Lu F."/>
            <person name="Yu G."/>
            <person name="Liang C."/>
            <person name="Fengler K."/>
            <person name="Li B."/>
            <person name="Rafalski A."/>
            <person name="Schnable P.S."/>
            <person name="Ware D.H."/>
            <person name="Buckler E.S."/>
            <person name="Lai J."/>
        </authorList>
    </citation>
    <scope>NUCLEOTIDE SEQUENCE [LARGE SCALE GENOMIC DNA]</scope>
    <source>
        <tissue evidence="1">Seedling</tissue>
    </source>
</reference>
<dbReference type="AlphaFoldDB" id="A0A317Y4S6"/>
<protein>
    <submittedName>
        <fullName evidence="1">Uncharacterized protein</fullName>
    </submittedName>
</protein>
<name>A0A317Y4S6_MAIZE</name>
<comment type="caution">
    <text evidence="1">The sequence shown here is derived from an EMBL/GenBank/DDBJ whole genome shotgun (WGS) entry which is preliminary data.</text>
</comment>
<dbReference type="EMBL" id="NCVQ01000001">
    <property type="protein sequence ID" value="PWZ53236.1"/>
    <property type="molecule type" value="Genomic_DNA"/>
</dbReference>
<organism evidence="1">
    <name type="scientific">Zea mays</name>
    <name type="common">Maize</name>
    <dbReference type="NCBI Taxonomy" id="4577"/>
    <lineage>
        <taxon>Eukaryota</taxon>
        <taxon>Viridiplantae</taxon>
        <taxon>Streptophyta</taxon>
        <taxon>Embryophyta</taxon>
        <taxon>Tracheophyta</taxon>
        <taxon>Spermatophyta</taxon>
        <taxon>Magnoliopsida</taxon>
        <taxon>Liliopsida</taxon>
        <taxon>Poales</taxon>
        <taxon>Poaceae</taxon>
        <taxon>PACMAD clade</taxon>
        <taxon>Panicoideae</taxon>
        <taxon>Andropogonodae</taxon>
        <taxon>Andropogoneae</taxon>
        <taxon>Tripsacinae</taxon>
        <taxon>Zea</taxon>
    </lineage>
</organism>
<gene>
    <name evidence="1" type="ORF">Zm00014a_016125</name>
</gene>
<dbReference type="Proteomes" id="UP000251960">
    <property type="component" value="Chromosome 1"/>
</dbReference>
<proteinExistence type="predicted"/>
<evidence type="ECO:0000313" key="1">
    <source>
        <dbReference type="EMBL" id="PWZ53236.1"/>
    </source>
</evidence>
<sequence length="56" mass="6471">MNDAESMDDFAEKFMTLVAQIRELGDAMEEKYVVKKLLRSVSQQVYKHCFVDGVVQ</sequence>